<dbReference type="FunFam" id="1.10.472.10:FF:000003">
    <property type="entry name" value="G1/S-specific cyclin-D2"/>
    <property type="match status" value="1"/>
</dbReference>
<dbReference type="InterPro" id="IPR004367">
    <property type="entry name" value="Cyclin_C-dom"/>
</dbReference>
<dbReference type="InterPro" id="IPR048258">
    <property type="entry name" value="Cyclins_cyclin-box"/>
</dbReference>
<feature type="compositionally biased region" description="Low complexity" evidence="14">
    <location>
        <begin position="241"/>
        <end position="251"/>
    </location>
</feature>
<evidence type="ECO:0000256" key="14">
    <source>
        <dbReference type="SAM" id="MobiDB-lite"/>
    </source>
</evidence>
<dbReference type="Pfam" id="PF00134">
    <property type="entry name" value="Cyclin_N"/>
    <property type="match status" value="1"/>
</dbReference>
<evidence type="ECO:0000256" key="8">
    <source>
        <dbReference type="ARBA" id="ARBA00022843"/>
    </source>
</evidence>
<feature type="domain" description="Cyclin C-terminal" evidence="16">
    <location>
        <begin position="78"/>
        <end position="271"/>
    </location>
</feature>
<protein>
    <recommendedName>
        <fullName evidence="19">Cyclin N-terminal domain-containing protein</fullName>
    </recommendedName>
</protein>
<comment type="similarity">
    <text evidence="4">Belongs to the cyclin family. Cyclin D subfamily.</text>
</comment>
<dbReference type="InterPro" id="IPR006671">
    <property type="entry name" value="Cyclin_N"/>
</dbReference>
<organism evidence="17 18">
    <name type="scientific">Mugilogobius chulae</name>
    <name type="common">yellowstripe goby</name>
    <dbReference type="NCBI Taxonomy" id="88201"/>
    <lineage>
        <taxon>Eukaryota</taxon>
        <taxon>Metazoa</taxon>
        <taxon>Chordata</taxon>
        <taxon>Craniata</taxon>
        <taxon>Vertebrata</taxon>
        <taxon>Euteleostomi</taxon>
        <taxon>Actinopterygii</taxon>
        <taxon>Neopterygii</taxon>
        <taxon>Teleostei</taxon>
        <taxon>Neoteleostei</taxon>
        <taxon>Acanthomorphata</taxon>
        <taxon>Gobiaria</taxon>
        <taxon>Gobiiformes</taxon>
        <taxon>Gobioidei</taxon>
        <taxon>Gobiidae</taxon>
        <taxon>Gobionellinae</taxon>
        <taxon>Mugilogobius</taxon>
    </lineage>
</organism>
<dbReference type="Pfam" id="PF02984">
    <property type="entry name" value="Cyclin_C"/>
    <property type="match status" value="1"/>
</dbReference>
<dbReference type="GO" id="GO:0005634">
    <property type="term" value="C:nucleus"/>
    <property type="evidence" value="ECO:0007669"/>
    <property type="project" value="UniProtKB-SubCell"/>
</dbReference>
<evidence type="ECO:0000256" key="13">
    <source>
        <dbReference type="RuleBase" id="RU000383"/>
    </source>
</evidence>
<dbReference type="PROSITE" id="PS00292">
    <property type="entry name" value="CYCLINS"/>
    <property type="match status" value="1"/>
</dbReference>
<dbReference type="Gene3D" id="1.10.472.10">
    <property type="entry name" value="Cyclin-like"/>
    <property type="match status" value="2"/>
</dbReference>
<dbReference type="InterPro" id="IPR039361">
    <property type="entry name" value="Cyclin"/>
</dbReference>
<comment type="caution">
    <text evidence="17">The sequence shown here is derived from an EMBL/GenBank/DDBJ whole genome shotgun (WGS) entry which is preliminary data.</text>
</comment>
<evidence type="ECO:0000313" key="18">
    <source>
        <dbReference type="Proteomes" id="UP001460270"/>
    </source>
</evidence>
<feature type="region of interest" description="Disordered" evidence="14">
    <location>
        <begin position="239"/>
        <end position="276"/>
    </location>
</feature>
<evidence type="ECO:0000259" key="16">
    <source>
        <dbReference type="SMART" id="SM01332"/>
    </source>
</evidence>
<keyword evidence="18" id="KW-1185">Reference proteome</keyword>
<keyword evidence="5" id="KW-0963">Cytoplasm</keyword>
<keyword evidence="6" id="KW-0597">Phosphoprotein</keyword>
<dbReference type="Proteomes" id="UP001460270">
    <property type="component" value="Unassembled WGS sequence"/>
</dbReference>
<comment type="subcellular location">
    <subcellularLocation>
        <location evidence="3">Cytoplasm</location>
    </subcellularLocation>
    <subcellularLocation>
        <location evidence="2">Nucleus</location>
    </subcellularLocation>
</comment>
<evidence type="ECO:0000256" key="12">
    <source>
        <dbReference type="ARBA" id="ARBA00025821"/>
    </source>
</evidence>
<accession>A0AAW0N8A1</accession>
<keyword evidence="11" id="KW-0131">Cell cycle</keyword>
<keyword evidence="9 13" id="KW-0195">Cyclin</keyword>
<comment type="subunit">
    <text evidence="12">Interacts with the CDK1 protein kinase to form a serine/threonine kinase holoenzyme complex also known as maturation promoting factor (MPF). The cyclin subunit imparts substrate specificity to the complex.</text>
</comment>
<dbReference type="SMART" id="SM00385">
    <property type="entry name" value="CYCLIN"/>
    <property type="match status" value="1"/>
</dbReference>
<dbReference type="SMART" id="SM01332">
    <property type="entry name" value="Cyclin_C"/>
    <property type="match status" value="1"/>
</dbReference>
<feature type="domain" description="Cyclin-like" evidence="15">
    <location>
        <begin position="61"/>
        <end position="161"/>
    </location>
</feature>
<keyword evidence="10" id="KW-0539">Nucleus</keyword>
<comment type="function">
    <text evidence="1">Essential for the control of the cell cycle at the G2/M (mitosis) transition.</text>
</comment>
<evidence type="ECO:0000256" key="1">
    <source>
        <dbReference type="ARBA" id="ARBA00003222"/>
    </source>
</evidence>
<dbReference type="FunFam" id="1.10.472.10:FF:000012">
    <property type="entry name" value="G1/S-specific cyclin-D1"/>
    <property type="match status" value="1"/>
</dbReference>
<name>A0AAW0N8A1_9GOBI</name>
<evidence type="ECO:0000256" key="6">
    <source>
        <dbReference type="ARBA" id="ARBA00022553"/>
    </source>
</evidence>
<dbReference type="SUPFAM" id="SSF47954">
    <property type="entry name" value="Cyclin-like"/>
    <property type="match status" value="2"/>
</dbReference>
<dbReference type="GO" id="GO:0051301">
    <property type="term" value="P:cell division"/>
    <property type="evidence" value="ECO:0007669"/>
    <property type="project" value="UniProtKB-KW"/>
</dbReference>
<keyword evidence="7" id="KW-0132">Cell division</keyword>
<dbReference type="GO" id="GO:0005737">
    <property type="term" value="C:cytoplasm"/>
    <property type="evidence" value="ECO:0007669"/>
    <property type="project" value="UniProtKB-SubCell"/>
</dbReference>
<keyword evidence="8" id="KW-0832">Ubl conjugation</keyword>
<reference evidence="18" key="1">
    <citation type="submission" date="2024-04" db="EMBL/GenBank/DDBJ databases">
        <title>Salinicola lusitanus LLJ914,a marine bacterium isolated from the Okinawa Trough.</title>
        <authorList>
            <person name="Li J."/>
        </authorList>
    </citation>
    <scope>NUCLEOTIDE SEQUENCE [LARGE SCALE GENOMIC DNA]</scope>
</reference>
<evidence type="ECO:0000256" key="4">
    <source>
        <dbReference type="ARBA" id="ARBA00009065"/>
    </source>
</evidence>
<evidence type="ECO:0000256" key="5">
    <source>
        <dbReference type="ARBA" id="ARBA00022490"/>
    </source>
</evidence>
<evidence type="ECO:0000313" key="17">
    <source>
        <dbReference type="EMBL" id="KAK7891138.1"/>
    </source>
</evidence>
<dbReference type="PANTHER" id="PTHR10177">
    <property type="entry name" value="CYCLINS"/>
    <property type="match status" value="1"/>
</dbReference>
<evidence type="ECO:0000256" key="2">
    <source>
        <dbReference type="ARBA" id="ARBA00004123"/>
    </source>
</evidence>
<dbReference type="InterPro" id="IPR013763">
    <property type="entry name" value="Cyclin-like_dom"/>
</dbReference>
<dbReference type="AlphaFoldDB" id="A0AAW0N8A1"/>
<sequence length="276" mass="31307">MELLCLELDRNIRARPDPNLLCDDRVLHSLLTIEERFLPQYSYFKGVQKDIQPFMRRMVATWMLEVCEEQKCEEEVFPLAMNYLDRFLTVVPTKKCNLQLLGAVCMFLASKLKDTRMGTGGFGEVEVEPCSCYAKRLHRVHSEETTLPEDKLALIRKHVQTFIALCATDFSFAMYPPSMIATGSVGAAICGLQLNSSNQSQWGDSLTDLLAKITNTEVDVLKACQEHIERVLVNNLREGRQQQQQQQQQTQRGSSGKGLEELDQSSTPTDVRDVNL</sequence>
<evidence type="ECO:0000256" key="7">
    <source>
        <dbReference type="ARBA" id="ARBA00022618"/>
    </source>
</evidence>
<evidence type="ECO:0000256" key="10">
    <source>
        <dbReference type="ARBA" id="ARBA00023242"/>
    </source>
</evidence>
<proteinExistence type="inferred from homology"/>
<evidence type="ECO:0000256" key="9">
    <source>
        <dbReference type="ARBA" id="ARBA00023127"/>
    </source>
</evidence>
<evidence type="ECO:0008006" key="19">
    <source>
        <dbReference type="Google" id="ProtNLM"/>
    </source>
</evidence>
<evidence type="ECO:0000259" key="15">
    <source>
        <dbReference type="SMART" id="SM00385"/>
    </source>
</evidence>
<dbReference type="InterPro" id="IPR036915">
    <property type="entry name" value="Cyclin-like_sf"/>
</dbReference>
<dbReference type="EMBL" id="JBBPFD010000017">
    <property type="protein sequence ID" value="KAK7891138.1"/>
    <property type="molecule type" value="Genomic_DNA"/>
</dbReference>
<gene>
    <name evidence="17" type="ORF">WMY93_023101</name>
</gene>
<evidence type="ECO:0000256" key="11">
    <source>
        <dbReference type="ARBA" id="ARBA00023306"/>
    </source>
</evidence>
<evidence type="ECO:0000256" key="3">
    <source>
        <dbReference type="ARBA" id="ARBA00004496"/>
    </source>
</evidence>